<evidence type="ECO:0000256" key="5">
    <source>
        <dbReference type="ARBA" id="ARBA00022430"/>
    </source>
</evidence>
<dbReference type="NCBIfam" id="NF002086">
    <property type="entry name" value="PRK00915.1-3"/>
    <property type="match status" value="1"/>
</dbReference>
<dbReference type="PATRIC" id="fig|1555112.3.peg.1304"/>
<dbReference type="InterPro" id="IPR005671">
    <property type="entry name" value="LeuA_bact_synth"/>
</dbReference>
<dbReference type="EMBL" id="AP014924">
    <property type="protein sequence ID" value="BAS27114.1"/>
    <property type="molecule type" value="Genomic_DNA"/>
</dbReference>
<comment type="cofactor">
    <cofactor evidence="11">
        <name>Mn(2+)</name>
        <dbReference type="ChEBI" id="CHEBI:29035"/>
    </cofactor>
</comment>
<sequence>MERVRIFDTTLRDGEQSPGFSMNQEEKLQLARQLARLQVDVIEAGFPIASPGDFEGVRAVAREVRGPVIAALARTHPADVEAAARALEPAERARIHTFIATSPIHMRHKLRKEPDEVVEMAVKAVAQARRYVDDVEFSAEDATRSDWDFLVRVFSAALGAGATTLNVPDTVGYTTPEEYAALIQHLREEIPGCDRAVLSVHTHDDLGLAVANALAAVQAGARQVEGTINGIGERAGNCSLEEVVMALRTRHDRMPYDTGVETTQIYPTSRLLVALTGVEVQPNKAIVGANAFAHEAGIHQDGVLKERSTYEIMTPQSIGLARNRLVLGKHSGRHAVRARLDELGFHLAQEELERVYQRFLEVADRKKVVTDGDLAALAGDEAHPAQEQVQLVHFQVSTGTGVEPMASVRLQRGEEVLRAAASGDGPVDALYRAMDQVLGLGVELAHYQLQATGEGRDALGQVTVRLRRRSPEEARGQQAGNGGTSNGAHLGAGTDLADSEPAGREYVGHGSSTDILEASARAYLQAVNKLLADQASAASTVQAASEAV</sequence>
<dbReference type="CDD" id="cd07940">
    <property type="entry name" value="DRE_TIM_IPMS"/>
    <property type="match status" value="1"/>
</dbReference>
<dbReference type="Gene3D" id="3.30.160.740">
    <property type="match status" value="1"/>
</dbReference>
<dbReference type="Proteomes" id="UP000065807">
    <property type="component" value="Chromosome"/>
</dbReference>
<dbReference type="GO" id="GO:0030145">
    <property type="term" value="F:manganese ion binding"/>
    <property type="evidence" value="ECO:0007669"/>
    <property type="project" value="UniProtKB-UniRule"/>
</dbReference>
<keyword evidence="11" id="KW-0963">Cytoplasm</keyword>
<dbReference type="InterPro" id="IPR013785">
    <property type="entry name" value="Aldolase_TIM"/>
</dbReference>
<dbReference type="Gene3D" id="1.10.238.260">
    <property type="match status" value="1"/>
</dbReference>
<keyword evidence="15" id="KW-1185">Reference proteome</keyword>
<dbReference type="SMART" id="SM00917">
    <property type="entry name" value="LeuA_dimer"/>
    <property type="match status" value="1"/>
</dbReference>
<comment type="subunit">
    <text evidence="11">Homodimer.</text>
</comment>
<name>A0A0K2SJU3_LIMPI</name>
<dbReference type="InterPro" id="IPR036230">
    <property type="entry name" value="LeuA_allosteric_dom_sf"/>
</dbReference>
<evidence type="ECO:0000256" key="7">
    <source>
        <dbReference type="ARBA" id="ARBA00022679"/>
    </source>
</evidence>
<dbReference type="Pfam" id="PF08502">
    <property type="entry name" value="LeuA_dimer"/>
    <property type="match status" value="1"/>
</dbReference>
<comment type="pathway">
    <text evidence="1 11">Amino-acid biosynthesis; L-leucine biosynthesis; L-leucine from 3-methyl-2-oxobutanoate: step 1/4.</text>
</comment>
<evidence type="ECO:0000256" key="1">
    <source>
        <dbReference type="ARBA" id="ARBA00004689"/>
    </source>
</evidence>
<gene>
    <name evidence="11" type="primary">leuA</name>
    <name evidence="14" type="ORF">LIP_1257</name>
</gene>
<evidence type="ECO:0000256" key="6">
    <source>
        <dbReference type="ARBA" id="ARBA00022605"/>
    </source>
</evidence>
<dbReference type="PANTHER" id="PTHR10277:SF9">
    <property type="entry name" value="2-ISOPROPYLMALATE SYNTHASE 1, CHLOROPLASTIC-RELATED"/>
    <property type="match status" value="1"/>
</dbReference>
<dbReference type="InterPro" id="IPR013709">
    <property type="entry name" value="2-isopropylmalate_synth_dimer"/>
</dbReference>
<dbReference type="GO" id="GO:0003852">
    <property type="term" value="F:2-isopropylmalate synthase activity"/>
    <property type="evidence" value="ECO:0007669"/>
    <property type="project" value="UniProtKB-UniRule"/>
</dbReference>
<dbReference type="FunFam" id="3.20.20.70:FF:000010">
    <property type="entry name" value="2-isopropylmalate synthase"/>
    <property type="match status" value="1"/>
</dbReference>
<reference evidence="15" key="1">
    <citation type="submission" date="2015-07" db="EMBL/GenBank/DDBJ databases">
        <title>Complete genome sequence and phylogenetic analysis of Limnochorda pilosa.</title>
        <authorList>
            <person name="Watanabe M."/>
            <person name="Kojima H."/>
            <person name="Fukui M."/>
        </authorList>
    </citation>
    <scope>NUCLEOTIDE SEQUENCE [LARGE SCALE GENOMIC DNA]</scope>
    <source>
        <strain evidence="15">HC45</strain>
    </source>
</reference>
<feature type="binding site" evidence="11">
    <location>
        <position position="203"/>
    </location>
    <ligand>
        <name>Mn(2+)</name>
        <dbReference type="ChEBI" id="CHEBI:29035"/>
    </ligand>
</feature>
<dbReference type="GO" id="GO:0009098">
    <property type="term" value="P:L-leucine biosynthetic process"/>
    <property type="evidence" value="ECO:0007669"/>
    <property type="project" value="UniProtKB-UniRule"/>
</dbReference>
<keyword evidence="6 11" id="KW-0028">Amino-acid biosynthesis</keyword>
<dbReference type="AlphaFoldDB" id="A0A0K2SJU3"/>
<feature type="binding site" evidence="11">
    <location>
        <position position="13"/>
    </location>
    <ligand>
        <name>Mn(2+)</name>
        <dbReference type="ChEBI" id="CHEBI:29035"/>
    </ligand>
</feature>
<dbReference type="PROSITE" id="PS50991">
    <property type="entry name" value="PYR_CT"/>
    <property type="match status" value="1"/>
</dbReference>
<feature type="binding site" evidence="11">
    <location>
        <position position="237"/>
    </location>
    <ligand>
        <name>Mn(2+)</name>
        <dbReference type="ChEBI" id="CHEBI:29035"/>
    </ligand>
</feature>
<organism evidence="14 15">
    <name type="scientific">Limnochorda pilosa</name>
    <dbReference type="NCBI Taxonomy" id="1555112"/>
    <lineage>
        <taxon>Bacteria</taxon>
        <taxon>Bacillati</taxon>
        <taxon>Bacillota</taxon>
        <taxon>Limnochordia</taxon>
        <taxon>Limnochordales</taxon>
        <taxon>Limnochordaceae</taxon>
        <taxon>Limnochorda</taxon>
    </lineage>
</organism>
<dbReference type="InterPro" id="IPR000891">
    <property type="entry name" value="PYR_CT"/>
</dbReference>
<dbReference type="STRING" id="1555112.LIP_1257"/>
<evidence type="ECO:0000259" key="13">
    <source>
        <dbReference type="PROSITE" id="PS50991"/>
    </source>
</evidence>
<dbReference type="InterPro" id="IPR050073">
    <property type="entry name" value="2-IPM_HCS-like"/>
</dbReference>
<dbReference type="FunFam" id="1.10.238.260:FF:000001">
    <property type="entry name" value="2-isopropylmalate synthase"/>
    <property type="match status" value="1"/>
</dbReference>
<comment type="function">
    <text evidence="11">Catalyzes the condensation of the acetyl group of acetyl-CoA with 3-methyl-2-oxobutanoate (2-ketoisovalerate) to form 3-carboxy-3-hydroxy-4-methylpentanoate (2-isopropylmalate).</text>
</comment>
<evidence type="ECO:0000313" key="15">
    <source>
        <dbReference type="Proteomes" id="UP000065807"/>
    </source>
</evidence>
<evidence type="ECO:0000256" key="10">
    <source>
        <dbReference type="ARBA" id="ARBA00023304"/>
    </source>
</evidence>
<dbReference type="EC" id="2.3.3.13" evidence="3 11"/>
<feature type="region of interest" description="Disordered" evidence="12">
    <location>
        <begin position="469"/>
        <end position="509"/>
    </location>
</feature>
<comment type="catalytic activity">
    <reaction evidence="11">
        <text>3-methyl-2-oxobutanoate + acetyl-CoA + H2O = (2S)-2-isopropylmalate + CoA + H(+)</text>
        <dbReference type="Rhea" id="RHEA:21524"/>
        <dbReference type="ChEBI" id="CHEBI:1178"/>
        <dbReference type="ChEBI" id="CHEBI:11851"/>
        <dbReference type="ChEBI" id="CHEBI:15377"/>
        <dbReference type="ChEBI" id="CHEBI:15378"/>
        <dbReference type="ChEBI" id="CHEBI:57287"/>
        <dbReference type="ChEBI" id="CHEBI:57288"/>
        <dbReference type="EC" id="2.3.3.13"/>
    </reaction>
</comment>
<dbReference type="PROSITE" id="PS00815">
    <property type="entry name" value="AIPM_HOMOCIT_SYNTH_1"/>
    <property type="match status" value="1"/>
</dbReference>
<dbReference type="SUPFAM" id="SSF51569">
    <property type="entry name" value="Aldolase"/>
    <property type="match status" value="1"/>
</dbReference>
<dbReference type="PROSITE" id="PS00816">
    <property type="entry name" value="AIPM_HOMOCIT_SYNTH_2"/>
    <property type="match status" value="1"/>
</dbReference>
<keyword evidence="5 11" id="KW-0432">Leucine biosynthesis</keyword>
<evidence type="ECO:0000256" key="2">
    <source>
        <dbReference type="ARBA" id="ARBA00009396"/>
    </source>
</evidence>
<dbReference type="Pfam" id="PF22617">
    <property type="entry name" value="HCS_D2"/>
    <property type="match status" value="1"/>
</dbReference>
<evidence type="ECO:0000313" key="14">
    <source>
        <dbReference type="EMBL" id="BAS27114.1"/>
    </source>
</evidence>
<keyword evidence="9 11" id="KW-0464">Manganese</keyword>
<keyword evidence="8 11" id="KW-0479">Metal-binding</keyword>
<evidence type="ECO:0000256" key="9">
    <source>
        <dbReference type="ARBA" id="ARBA00023211"/>
    </source>
</evidence>
<dbReference type="Gene3D" id="3.20.20.70">
    <property type="entry name" value="Aldolase class I"/>
    <property type="match status" value="1"/>
</dbReference>
<dbReference type="HAMAP" id="MF_01025">
    <property type="entry name" value="LeuA_type1"/>
    <property type="match status" value="1"/>
</dbReference>
<feature type="region of interest" description="Regulatory domain" evidence="11">
    <location>
        <begin position="390"/>
        <end position="548"/>
    </location>
</feature>
<evidence type="ECO:0000256" key="4">
    <source>
        <dbReference type="ARBA" id="ARBA00018198"/>
    </source>
</evidence>
<evidence type="ECO:0000256" key="12">
    <source>
        <dbReference type="SAM" id="MobiDB-lite"/>
    </source>
</evidence>
<evidence type="ECO:0000256" key="3">
    <source>
        <dbReference type="ARBA" id="ARBA00012973"/>
    </source>
</evidence>
<dbReference type="SUPFAM" id="SSF110921">
    <property type="entry name" value="2-isopropylmalate synthase LeuA, allosteric (dimerisation) domain"/>
    <property type="match status" value="1"/>
</dbReference>
<keyword evidence="7 11" id="KW-0808">Transferase</keyword>
<evidence type="ECO:0000256" key="8">
    <source>
        <dbReference type="ARBA" id="ARBA00022723"/>
    </source>
</evidence>
<keyword evidence="10 11" id="KW-0100">Branched-chain amino acid biosynthesis</keyword>
<reference evidence="15" key="2">
    <citation type="journal article" date="2016" name="Int. J. Syst. Evol. Microbiol.">
        <title>Complete genome sequence and cell structure of Limnochorda pilosa, a Gram-negative spore-former within the phylum Firmicutes.</title>
        <authorList>
            <person name="Watanabe M."/>
            <person name="Kojima H."/>
            <person name="Fukui M."/>
        </authorList>
    </citation>
    <scope>NUCLEOTIDE SEQUENCE [LARGE SCALE GENOMIC DNA]</scope>
    <source>
        <strain evidence="15">HC45</strain>
    </source>
</reference>
<evidence type="ECO:0000256" key="11">
    <source>
        <dbReference type="HAMAP-Rule" id="MF_01025"/>
    </source>
</evidence>
<feature type="domain" description="Pyruvate carboxyltransferase" evidence="13">
    <location>
        <begin position="4"/>
        <end position="266"/>
    </location>
</feature>
<feature type="binding site" evidence="11">
    <location>
        <position position="201"/>
    </location>
    <ligand>
        <name>Mn(2+)</name>
        <dbReference type="ChEBI" id="CHEBI:29035"/>
    </ligand>
</feature>
<protein>
    <recommendedName>
        <fullName evidence="4 11">2-isopropylmalate synthase</fullName>
        <ecNumber evidence="3 11">2.3.3.13</ecNumber>
    </recommendedName>
    <alternativeName>
        <fullName evidence="11">Alpha-IPM synthase</fullName>
    </alternativeName>
    <alternativeName>
        <fullName evidence="11">Alpha-isopropylmalate synthase</fullName>
    </alternativeName>
</protein>
<dbReference type="UniPathway" id="UPA00048">
    <property type="reaction ID" value="UER00070"/>
</dbReference>
<dbReference type="Pfam" id="PF00682">
    <property type="entry name" value="HMGL-like"/>
    <property type="match status" value="1"/>
</dbReference>
<dbReference type="PANTHER" id="PTHR10277">
    <property type="entry name" value="HOMOCITRATE SYNTHASE-RELATED"/>
    <property type="match status" value="1"/>
</dbReference>
<proteinExistence type="inferred from homology"/>
<dbReference type="KEGG" id="lpil:LIP_1257"/>
<accession>A0A0K2SJU3</accession>
<dbReference type="InterPro" id="IPR002034">
    <property type="entry name" value="AIPM/Hcit_synth_CS"/>
</dbReference>
<dbReference type="NCBIfam" id="TIGR00973">
    <property type="entry name" value="leuA_bact"/>
    <property type="match status" value="1"/>
</dbReference>
<comment type="similarity">
    <text evidence="2 11">Belongs to the alpha-IPM synthase/homocitrate synthase family. LeuA type 1 subfamily.</text>
</comment>
<dbReference type="GO" id="GO:0003985">
    <property type="term" value="F:acetyl-CoA C-acetyltransferase activity"/>
    <property type="evidence" value="ECO:0007669"/>
    <property type="project" value="UniProtKB-UniRule"/>
</dbReference>
<dbReference type="GO" id="GO:0005737">
    <property type="term" value="C:cytoplasm"/>
    <property type="evidence" value="ECO:0007669"/>
    <property type="project" value="UniProtKB-UniRule"/>
</dbReference>
<dbReference type="InterPro" id="IPR054691">
    <property type="entry name" value="LeuA/HCS_post-cat"/>
</dbReference>